<evidence type="ECO:0000256" key="1">
    <source>
        <dbReference type="SAM" id="Phobius"/>
    </source>
</evidence>
<gene>
    <name evidence="2" type="ORF">CfP315_0689</name>
</gene>
<accession>A0AA48HYK4</accession>
<sequence>MVSKKCFFLVNIFLFLSSVCIIYFSASISGVVILNDKTALISYGKKESEFRIPKNTNFKFTEESNKKSNFLFFNSCAAGVAAFVTSGMLILAKDPDFLIRFAANPGLWKMTATQMAQEYDDLCKWMSRGKTWAYL</sequence>
<reference evidence="2" key="1">
    <citation type="journal article" date="2023" name="ISME J.">
        <title>Emergence of putative energy parasites within Clostridia revealed by genome analysis of a novel endosymbiotic clade.</title>
        <authorList>
            <person name="Takahashi K."/>
            <person name="Kuwahara H."/>
            <person name="Horikawa Y."/>
            <person name="Izawa K."/>
            <person name="Kato D."/>
            <person name="Inagaki T."/>
            <person name="Yuki M."/>
            <person name="Ohkuma M."/>
            <person name="Hongoh Y."/>
        </authorList>
    </citation>
    <scope>NUCLEOTIDE SEQUENCE</scope>
    <source>
        <strain evidence="2">CfP3-15</strain>
    </source>
</reference>
<feature type="transmembrane region" description="Helical" evidence="1">
    <location>
        <begin position="70"/>
        <end position="92"/>
    </location>
</feature>
<dbReference type="Proteomes" id="UP001337580">
    <property type="component" value="Chromosome"/>
</dbReference>
<dbReference type="EMBL" id="AP027924">
    <property type="protein sequence ID" value="BED92104.1"/>
    <property type="molecule type" value="Genomic_DNA"/>
</dbReference>
<name>A0AA48HYK4_9FIRM</name>
<proteinExistence type="predicted"/>
<evidence type="ECO:0000313" key="2">
    <source>
        <dbReference type="EMBL" id="BED92104.1"/>
    </source>
</evidence>
<dbReference type="KEGG" id="ips:CfP315_0689"/>
<keyword evidence="1" id="KW-0472">Membrane</keyword>
<feature type="transmembrane region" description="Helical" evidence="1">
    <location>
        <begin position="7"/>
        <end position="34"/>
    </location>
</feature>
<dbReference type="AlphaFoldDB" id="A0AA48HYK4"/>
<keyword evidence="1" id="KW-0812">Transmembrane</keyword>
<organism evidence="2">
    <name type="scientific">Candidatus Improbicoccus pseudotrichonymphae</name>
    <dbReference type="NCBI Taxonomy" id="3033792"/>
    <lineage>
        <taxon>Bacteria</taxon>
        <taxon>Bacillati</taxon>
        <taxon>Bacillota</taxon>
        <taxon>Clostridia</taxon>
        <taxon>Candidatus Improbicoccus</taxon>
    </lineage>
</organism>
<keyword evidence="1" id="KW-1133">Transmembrane helix</keyword>
<protein>
    <submittedName>
        <fullName evidence="2">Uncharacterized protein</fullName>
    </submittedName>
</protein>